<keyword evidence="1" id="KW-0328">Glycosyltransferase</keyword>
<keyword evidence="2" id="KW-1185">Reference proteome</keyword>
<dbReference type="Gene3D" id="3.90.550.10">
    <property type="entry name" value="Spore Coat Polysaccharide Biosynthesis Protein SpsA, Chain A"/>
    <property type="match status" value="1"/>
</dbReference>
<accession>A0A9W9HZB9</accession>
<dbReference type="InterPro" id="IPR029044">
    <property type="entry name" value="Nucleotide-diphossugar_trans"/>
</dbReference>
<proteinExistence type="predicted"/>
<dbReference type="Proteomes" id="UP001146351">
    <property type="component" value="Unassembled WGS sequence"/>
</dbReference>
<reference evidence="1" key="1">
    <citation type="submission" date="2022-11" db="EMBL/GenBank/DDBJ databases">
        <authorList>
            <person name="Petersen C."/>
        </authorList>
    </citation>
    <scope>NUCLEOTIDE SEQUENCE</scope>
    <source>
        <strain evidence="1">IBT 21917</strain>
    </source>
</reference>
<name>A0A9W9HZB9_9EURO</name>
<sequence>MDHYFLAPQAPVAVPRAYWLNGDGASIKGQILGSHVMLIEPNEGNYRRILDEALSSGDFDMEVLNHLFSDSAMILPRRRLALLSGEFRATDHRRYLSEDKDVVWNAHAELSRAYLVHFSDWPLPKPWKRRDEEMWQSMLPPCREHGTETANETRCADRVLWSSFYENYDYGQTNVCEVLSLAPFKNRSPDKHLKGGAISM</sequence>
<dbReference type="GO" id="GO:0016757">
    <property type="term" value="F:glycosyltransferase activity"/>
    <property type="evidence" value="ECO:0007669"/>
    <property type="project" value="UniProtKB-KW"/>
</dbReference>
<dbReference type="EMBL" id="JAPQKO010000005">
    <property type="protein sequence ID" value="KAJ5161819.1"/>
    <property type="molecule type" value="Genomic_DNA"/>
</dbReference>
<reference evidence="1" key="2">
    <citation type="journal article" date="2023" name="IMA Fungus">
        <title>Comparative genomic study of the Penicillium genus elucidates a diverse pangenome and 15 lateral gene transfer events.</title>
        <authorList>
            <person name="Petersen C."/>
            <person name="Sorensen T."/>
            <person name="Nielsen M.R."/>
            <person name="Sondergaard T.E."/>
            <person name="Sorensen J.L."/>
            <person name="Fitzpatrick D.A."/>
            <person name="Frisvad J.C."/>
            <person name="Nielsen K.L."/>
        </authorList>
    </citation>
    <scope>NUCLEOTIDE SEQUENCE</scope>
    <source>
        <strain evidence="1">IBT 21917</strain>
    </source>
</reference>
<dbReference type="SUPFAM" id="SSF53448">
    <property type="entry name" value="Nucleotide-diphospho-sugar transferases"/>
    <property type="match status" value="1"/>
</dbReference>
<organism evidence="1 2">
    <name type="scientific">Penicillium capsulatum</name>
    <dbReference type="NCBI Taxonomy" id="69766"/>
    <lineage>
        <taxon>Eukaryota</taxon>
        <taxon>Fungi</taxon>
        <taxon>Dikarya</taxon>
        <taxon>Ascomycota</taxon>
        <taxon>Pezizomycotina</taxon>
        <taxon>Eurotiomycetes</taxon>
        <taxon>Eurotiomycetidae</taxon>
        <taxon>Eurotiales</taxon>
        <taxon>Aspergillaceae</taxon>
        <taxon>Penicillium</taxon>
    </lineage>
</organism>
<dbReference type="OrthoDB" id="2014201at2759"/>
<gene>
    <name evidence="1" type="ORF">N7492_007211</name>
</gene>
<evidence type="ECO:0000313" key="1">
    <source>
        <dbReference type="EMBL" id="KAJ5161819.1"/>
    </source>
</evidence>
<comment type="caution">
    <text evidence="1">The sequence shown here is derived from an EMBL/GenBank/DDBJ whole genome shotgun (WGS) entry which is preliminary data.</text>
</comment>
<dbReference type="AlphaFoldDB" id="A0A9W9HZB9"/>
<keyword evidence="1" id="KW-0808">Transferase</keyword>
<evidence type="ECO:0000313" key="2">
    <source>
        <dbReference type="Proteomes" id="UP001146351"/>
    </source>
</evidence>
<protein>
    <submittedName>
        <fullName evidence="1">N-acetylglucosaminyltransferase</fullName>
    </submittedName>
</protein>